<dbReference type="Gene3D" id="3.40.30.10">
    <property type="entry name" value="Glutaredoxin"/>
    <property type="match status" value="1"/>
</dbReference>
<dbReference type="PROSITE" id="PS50005">
    <property type="entry name" value="TPR"/>
    <property type="match status" value="1"/>
</dbReference>
<keyword evidence="1" id="KW-0802">TPR repeat</keyword>
<feature type="repeat" description="TPR" evidence="1">
    <location>
        <begin position="129"/>
        <end position="162"/>
    </location>
</feature>
<dbReference type="Gene3D" id="1.25.40.10">
    <property type="entry name" value="Tetratricopeptide repeat domain"/>
    <property type="match status" value="1"/>
</dbReference>
<dbReference type="OrthoDB" id="2423701at2759"/>
<sequence length="253" mass="27720">MYLSVEFGYMMHSQSINVNQRLNWHDSIDIRVCTNRACKKAGSQQILKFFEDLSLPSITVSGAGCLGSCGKGPNLLVQKPPLLHHSETRRDQATASETVLICHIATISDAFEVITSVCGMTIAQTDIDAAQFRLQGNELAVGGDLQGAMEMYTRGLNLDPGHGHHLLLCNRSAVLLHLGRKQEALQDALRSLELSPPSFAKAWLRAVDCHYALEQYVAAAALTRLAVQQCPQFKSLPSFVDVREALKKVGHPV</sequence>
<reference evidence="2 3" key="1">
    <citation type="submission" date="2017-08" db="EMBL/GenBank/DDBJ databases">
        <title>Acidophilic green algal genome provides insights into adaptation to an acidic environment.</title>
        <authorList>
            <person name="Hirooka S."/>
            <person name="Hirose Y."/>
            <person name="Kanesaki Y."/>
            <person name="Higuchi S."/>
            <person name="Fujiwara T."/>
            <person name="Onuma R."/>
            <person name="Era A."/>
            <person name="Ohbayashi R."/>
            <person name="Uzuka A."/>
            <person name="Nozaki H."/>
            <person name="Yoshikawa H."/>
            <person name="Miyagishima S.Y."/>
        </authorList>
    </citation>
    <scope>NUCLEOTIDE SEQUENCE [LARGE SCALE GENOMIC DNA]</scope>
    <source>
        <strain evidence="2 3">NIES-2499</strain>
    </source>
</reference>
<dbReference type="InterPro" id="IPR036249">
    <property type="entry name" value="Thioredoxin-like_sf"/>
</dbReference>
<proteinExistence type="predicted"/>
<dbReference type="STRING" id="1157962.A0A250WQH0"/>
<dbReference type="PANTHER" id="PTHR47682">
    <property type="entry name" value="TETRATRICOPEPTIDE REPEAT (TPR)-CONTAINING PROTEIN"/>
    <property type="match status" value="1"/>
</dbReference>
<evidence type="ECO:0000313" key="2">
    <source>
        <dbReference type="EMBL" id="GAX72939.1"/>
    </source>
</evidence>
<dbReference type="SMART" id="SM00028">
    <property type="entry name" value="TPR"/>
    <property type="match status" value="3"/>
</dbReference>
<dbReference type="InterPro" id="IPR011990">
    <property type="entry name" value="TPR-like_helical_dom_sf"/>
</dbReference>
<dbReference type="CDD" id="cd02980">
    <property type="entry name" value="TRX_Fd_family"/>
    <property type="match status" value="1"/>
</dbReference>
<dbReference type="InterPro" id="IPR019734">
    <property type="entry name" value="TPR_rpt"/>
</dbReference>
<dbReference type="PANTHER" id="PTHR47682:SF1">
    <property type="entry name" value="TETRATRICOPEPTIDE REPEAT (TPR)-CONTAINING PROTEIN"/>
    <property type="match status" value="1"/>
</dbReference>
<gene>
    <name evidence="2" type="ORF">CEUSTIGMA_g394.t1</name>
</gene>
<evidence type="ECO:0000256" key="1">
    <source>
        <dbReference type="PROSITE-ProRule" id="PRU00339"/>
    </source>
</evidence>
<accession>A0A250WQH0</accession>
<dbReference type="SUPFAM" id="SSF48452">
    <property type="entry name" value="TPR-like"/>
    <property type="match status" value="1"/>
</dbReference>
<dbReference type="Proteomes" id="UP000232323">
    <property type="component" value="Unassembled WGS sequence"/>
</dbReference>
<organism evidence="2 3">
    <name type="scientific">Chlamydomonas eustigma</name>
    <dbReference type="NCBI Taxonomy" id="1157962"/>
    <lineage>
        <taxon>Eukaryota</taxon>
        <taxon>Viridiplantae</taxon>
        <taxon>Chlorophyta</taxon>
        <taxon>core chlorophytes</taxon>
        <taxon>Chlorophyceae</taxon>
        <taxon>CS clade</taxon>
        <taxon>Chlamydomonadales</taxon>
        <taxon>Chlamydomonadaceae</taxon>
        <taxon>Chlamydomonas</taxon>
    </lineage>
</organism>
<dbReference type="EMBL" id="BEGY01000001">
    <property type="protein sequence ID" value="GAX72939.1"/>
    <property type="molecule type" value="Genomic_DNA"/>
</dbReference>
<dbReference type="AlphaFoldDB" id="A0A250WQH0"/>
<dbReference type="SUPFAM" id="SSF52833">
    <property type="entry name" value="Thioredoxin-like"/>
    <property type="match status" value="1"/>
</dbReference>
<evidence type="ECO:0000313" key="3">
    <source>
        <dbReference type="Proteomes" id="UP000232323"/>
    </source>
</evidence>
<keyword evidence="3" id="KW-1185">Reference proteome</keyword>
<name>A0A250WQH0_9CHLO</name>
<protein>
    <submittedName>
        <fullName evidence="2">Uncharacterized protein</fullName>
    </submittedName>
</protein>
<comment type="caution">
    <text evidence="2">The sequence shown here is derived from an EMBL/GenBank/DDBJ whole genome shotgun (WGS) entry which is preliminary data.</text>
</comment>